<protein>
    <recommendedName>
        <fullName evidence="2">Ketopantoate reductase C-terminal domain-containing protein</fullName>
    </recommendedName>
</protein>
<dbReference type="SUPFAM" id="SSF48179">
    <property type="entry name" value="6-phosphogluconate dehydrogenase C-terminal domain-like"/>
    <property type="match status" value="1"/>
</dbReference>
<dbReference type="InterPro" id="IPR013752">
    <property type="entry name" value="KPA_reductase"/>
</dbReference>
<dbReference type="InterPro" id="IPR008927">
    <property type="entry name" value="6-PGluconate_DH-like_C_sf"/>
</dbReference>
<dbReference type="GO" id="GO:0005737">
    <property type="term" value="C:cytoplasm"/>
    <property type="evidence" value="ECO:0007669"/>
    <property type="project" value="TreeGrafter"/>
</dbReference>
<evidence type="ECO:0000313" key="3">
    <source>
        <dbReference type="EMBL" id="KZP27115.1"/>
    </source>
</evidence>
<dbReference type="InterPro" id="IPR051402">
    <property type="entry name" value="KPR-Related"/>
</dbReference>
<organism evidence="3 4">
    <name type="scientific">Athelia psychrophila</name>
    <dbReference type="NCBI Taxonomy" id="1759441"/>
    <lineage>
        <taxon>Eukaryota</taxon>
        <taxon>Fungi</taxon>
        <taxon>Dikarya</taxon>
        <taxon>Basidiomycota</taxon>
        <taxon>Agaricomycotina</taxon>
        <taxon>Agaricomycetes</taxon>
        <taxon>Agaricomycetidae</taxon>
        <taxon>Atheliales</taxon>
        <taxon>Atheliaceae</taxon>
        <taxon>Athelia</taxon>
    </lineage>
</organism>
<dbReference type="PANTHER" id="PTHR21708:SF26">
    <property type="entry name" value="2-DEHYDROPANTOATE 2-REDUCTASE"/>
    <property type="match status" value="1"/>
</dbReference>
<sequence length="78" mass="8733">MIEGTASVHDKANSTHLPSMLLDAENGRPMEVEVIVGEVVRMAKRVGVAVPRIEMMYAMLLIVQNQIVRKWETQAKQS</sequence>
<dbReference type="AlphaFoldDB" id="A0A166QG89"/>
<dbReference type="PANTHER" id="PTHR21708">
    <property type="entry name" value="PROBABLE 2-DEHYDROPANTOATE 2-REDUCTASE"/>
    <property type="match status" value="1"/>
</dbReference>
<name>A0A166QG89_9AGAM</name>
<dbReference type="STRING" id="436010.A0A166QG89"/>
<gene>
    <name evidence="3" type="ORF">FIBSPDRAFT_818726</name>
</gene>
<dbReference type="EMBL" id="KV417510">
    <property type="protein sequence ID" value="KZP27115.1"/>
    <property type="molecule type" value="Genomic_DNA"/>
</dbReference>
<dbReference type="Proteomes" id="UP000076532">
    <property type="component" value="Unassembled WGS sequence"/>
</dbReference>
<proteinExistence type="predicted"/>
<evidence type="ECO:0000256" key="1">
    <source>
        <dbReference type="SAM" id="MobiDB-lite"/>
    </source>
</evidence>
<keyword evidence="4" id="KW-1185">Reference proteome</keyword>
<dbReference type="Pfam" id="PF08546">
    <property type="entry name" value="ApbA_C"/>
    <property type="match status" value="1"/>
</dbReference>
<accession>A0A166QG89</accession>
<evidence type="ECO:0000313" key="4">
    <source>
        <dbReference type="Proteomes" id="UP000076532"/>
    </source>
</evidence>
<dbReference type="OrthoDB" id="3609at2759"/>
<reference evidence="3 4" key="1">
    <citation type="journal article" date="2016" name="Mol. Biol. Evol.">
        <title>Comparative Genomics of Early-Diverging Mushroom-Forming Fungi Provides Insights into the Origins of Lignocellulose Decay Capabilities.</title>
        <authorList>
            <person name="Nagy L.G."/>
            <person name="Riley R."/>
            <person name="Tritt A."/>
            <person name="Adam C."/>
            <person name="Daum C."/>
            <person name="Floudas D."/>
            <person name="Sun H."/>
            <person name="Yadav J.S."/>
            <person name="Pangilinan J."/>
            <person name="Larsson K.H."/>
            <person name="Matsuura K."/>
            <person name="Barry K."/>
            <person name="Labutti K."/>
            <person name="Kuo R."/>
            <person name="Ohm R.A."/>
            <person name="Bhattacharya S.S."/>
            <person name="Shirouzu T."/>
            <person name="Yoshinaga Y."/>
            <person name="Martin F.M."/>
            <person name="Grigoriev I.V."/>
            <person name="Hibbett D.S."/>
        </authorList>
    </citation>
    <scope>NUCLEOTIDE SEQUENCE [LARGE SCALE GENOMIC DNA]</scope>
    <source>
        <strain evidence="3 4">CBS 109695</strain>
    </source>
</reference>
<dbReference type="InterPro" id="IPR013328">
    <property type="entry name" value="6PGD_dom2"/>
</dbReference>
<dbReference type="Gene3D" id="1.10.1040.10">
    <property type="entry name" value="N-(1-d-carboxylethyl)-l-norvaline Dehydrogenase, domain 2"/>
    <property type="match status" value="1"/>
</dbReference>
<evidence type="ECO:0000259" key="2">
    <source>
        <dbReference type="Pfam" id="PF08546"/>
    </source>
</evidence>
<feature type="domain" description="Ketopantoate reductase C-terminal" evidence="2">
    <location>
        <begin position="10"/>
        <end position="60"/>
    </location>
</feature>
<feature type="region of interest" description="Disordered" evidence="1">
    <location>
        <begin position="1"/>
        <end position="22"/>
    </location>
</feature>